<dbReference type="RefSeq" id="WP_259041290.1">
    <property type="nucleotide sequence ID" value="NZ_JANTZE010000002.1"/>
</dbReference>
<dbReference type="Pfam" id="PF03372">
    <property type="entry name" value="Exo_endo_phos"/>
    <property type="match status" value="1"/>
</dbReference>
<keyword evidence="3" id="KW-0255">Endonuclease</keyword>
<dbReference type="Proteomes" id="UP001155110">
    <property type="component" value="Unassembled WGS sequence"/>
</dbReference>
<reference evidence="3" key="1">
    <citation type="submission" date="2022-08" db="EMBL/GenBank/DDBJ databases">
        <title>Genomic Encyclopedia of Type Strains, Phase V (KMG-V): Genome sequencing to study the core and pangenomes of soil and plant-associated prokaryotes.</title>
        <authorList>
            <person name="Whitman W."/>
        </authorList>
    </citation>
    <scope>NUCLEOTIDE SEQUENCE</scope>
    <source>
        <strain evidence="3">SP3002</strain>
    </source>
</reference>
<evidence type="ECO:0000313" key="4">
    <source>
        <dbReference type="Proteomes" id="UP001155110"/>
    </source>
</evidence>
<organism evidence="3 4">
    <name type="scientific">Salinibacter ruber</name>
    <dbReference type="NCBI Taxonomy" id="146919"/>
    <lineage>
        <taxon>Bacteria</taxon>
        <taxon>Pseudomonadati</taxon>
        <taxon>Rhodothermota</taxon>
        <taxon>Rhodothermia</taxon>
        <taxon>Rhodothermales</taxon>
        <taxon>Salinibacteraceae</taxon>
        <taxon>Salinibacter</taxon>
    </lineage>
</organism>
<dbReference type="InterPro" id="IPR036691">
    <property type="entry name" value="Endo/exonu/phosph_ase_sf"/>
</dbReference>
<name>A0AAW5P3R6_9BACT</name>
<dbReference type="SUPFAM" id="SSF56219">
    <property type="entry name" value="DNase I-like"/>
    <property type="match status" value="1"/>
</dbReference>
<dbReference type="GO" id="GO:0016787">
    <property type="term" value="F:hydrolase activity"/>
    <property type="evidence" value="ECO:0007669"/>
    <property type="project" value="UniProtKB-KW"/>
</dbReference>
<dbReference type="Gene3D" id="3.60.10.10">
    <property type="entry name" value="Endonuclease/exonuclease/phosphatase"/>
    <property type="match status" value="1"/>
</dbReference>
<dbReference type="AlphaFoldDB" id="A0AAW5P3R6"/>
<feature type="domain" description="Endonuclease/exonuclease/phosphatase" evidence="2">
    <location>
        <begin position="240"/>
        <end position="491"/>
    </location>
</feature>
<accession>A0AAW5P3R6</accession>
<feature type="compositionally biased region" description="Low complexity" evidence="1">
    <location>
        <begin position="22"/>
        <end position="33"/>
    </location>
</feature>
<keyword evidence="3" id="KW-0378">Hydrolase</keyword>
<feature type="region of interest" description="Disordered" evidence="1">
    <location>
        <begin position="1"/>
        <end position="35"/>
    </location>
</feature>
<gene>
    <name evidence="3" type="ORF">GGP99_000608</name>
</gene>
<sequence length="501" mass="53640">MALSLVGCDSTGSGGAGDGDDSGPPTGSSPVDGFTSQAAPIVVDGKGDDWAELSERYDDTGDGNIGIERLWMAHTEQHLFLRLRIGQPIDLLEDNNLTLYLDTDNDPTTGEAALGLGAELQWTFGQRTGQLGNGQTISHEDIGITPLPTVRAETFELALDRSVKPGGEALFSGDSLRIGLSSEGDRLPDEDGGLGYRFSTTEVSADAPSIDRPAASDIRLFTYNVQQNSIFDAGKQPNHRRILSATDPDVVGLQEVASSAAETEQVAEGDLDIPDAWSWAKVGGDLVLGSRYPIQATHTIPGSEGTPSGAFLLDTQEALGKELIVVLMHPPCCNSEGGPDELSRDEMRQLVVDGVAAFLRDVNQGEGPFGVQAETPIVVTGDMNFVGDPQQPRTLRTGQIQNTDEFGAPAAPDWDGSPLLDTNPRQTAAPFHITWITSESSFPPGRLDYTYVTDSVLEVVHEFVLATRRLSDTELETYGLQRDDTVIASDHLPLVVDLTLR</sequence>
<dbReference type="EMBL" id="JANTZM010000002">
    <property type="protein sequence ID" value="MCS4156671.1"/>
    <property type="molecule type" value="Genomic_DNA"/>
</dbReference>
<protein>
    <submittedName>
        <fullName evidence="3">Endonuclease/exonuclease/phosphatase family metal-dependent hydrolase</fullName>
    </submittedName>
</protein>
<dbReference type="InterPro" id="IPR005135">
    <property type="entry name" value="Endo/exonuclease/phosphatase"/>
</dbReference>
<proteinExistence type="predicted"/>
<dbReference type="GO" id="GO:0004519">
    <property type="term" value="F:endonuclease activity"/>
    <property type="evidence" value="ECO:0007669"/>
    <property type="project" value="UniProtKB-KW"/>
</dbReference>
<evidence type="ECO:0000313" key="3">
    <source>
        <dbReference type="EMBL" id="MCS4156671.1"/>
    </source>
</evidence>
<evidence type="ECO:0000256" key="1">
    <source>
        <dbReference type="SAM" id="MobiDB-lite"/>
    </source>
</evidence>
<comment type="caution">
    <text evidence="3">The sequence shown here is derived from an EMBL/GenBank/DDBJ whole genome shotgun (WGS) entry which is preliminary data.</text>
</comment>
<keyword evidence="3" id="KW-0540">Nuclease</keyword>
<evidence type="ECO:0000259" key="2">
    <source>
        <dbReference type="Pfam" id="PF03372"/>
    </source>
</evidence>